<feature type="transmembrane region" description="Helical" evidence="4">
    <location>
        <begin position="6"/>
        <end position="25"/>
    </location>
</feature>
<keyword evidence="4" id="KW-1133">Transmembrane helix</keyword>
<evidence type="ECO:0000313" key="7">
    <source>
        <dbReference type="Proteomes" id="UP000193870"/>
    </source>
</evidence>
<protein>
    <submittedName>
        <fullName evidence="6">2-acyl-glycerophospho-ethanolamine acyltransferase</fullName>
    </submittedName>
</protein>
<dbReference type="GO" id="GO:0003841">
    <property type="term" value="F:1-acylglycerol-3-phosphate O-acyltransferase activity"/>
    <property type="evidence" value="ECO:0007669"/>
    <property type="project" value="TreeGrafter"/>
</dbReference>
<keyword evidence="2 6" id="KW-0808">Transferase</keyword>
<feature type="domain" description="Phospholipid/glycerol acyltransferase" evidence="5">
    <location>
        <begin position="69"/>
        <end position="183"/>
    </location>
</feature>
<evidence type="ECO:0000259" key="5">
    <source>
        <dbReference type="SMART" id="SM00563"/>
    </source>
</evidence>
<organism evidence="6 7">
    <name type="scientific">Palleronia marisminoris</name>
    <dbReference type="NCBI Taxonomy" id="315423"/>
    <lineage>
        <taxon>Bacteria</taxon>
        <taxon>Pseudomonadati</taxon>
        <taxon>Pseudomonadota</taxon>
        <taxon>Alphaproteobacteria</taxon>
        <taxon>Rhodobacterales</taxon>
        <taxon>Roseobacteraceae</taxon>
        <taxon>Palleronia</taxon>
    </lineage>
</organism>
<accession>A0A1Y5T0K3</accession>
<dbReference type="OrthoDB" id="5290997at2"/>
<gene>
    <name evidence="6" type="ORF">PAM7066_02492</name>
</gene>
<name>A0A1Y5T0K3_9RHOB</name>
<evidence type="ECO:0000256" key="1">
    <source>
        <dbReference type="ARBA" id="ARBA00005189"/>
    </source>
</evidence>
<comment type="pathway">
    <text evidence="1">Lipid metabolism.</text>
</comment>
<sequence length="244" mass="27141">MQYLRSLIFTVQMYAVMALMGLYWAPIAMRKDDGAHRGVRAYCNYVRWSAAWMIGLTSEVRGEVPDGAVMITAKHQSFFDIIMLCSVLPAPKFIMKKELTRAPVLGWFAKRMGCVPVDRGKKGQAIAKMMADVQKGRARPGQLIIYPQGTRVVPGVQVPYKTGTAVLYQQLQETVIPVAVNVGVFWPRTGIRKTPGHAVIEFLDPIPPGLSKDVFVERLRNAVEGRSDELMAEAGFRAAELTRS</sequence>
<keyword evidence="4" id="KW-0812">Transmembrane</keyword>
<dbReference type="RefSeq" id="WP_085854501.1">
    <property type="nucleotide sequence ID" value="NZ_FOPF01000007.1"/>
</dbReference>
<keyword evidence="3 6" id="KW-0012">Acyltransferase</keyword>
<proteinExistence type="predicted"/>
<dbReference type="PANTHER" id="PTHR10434:SF66">
    <property type="entry name" value="PHOSPHOLIPID_GLYCEROL ACYLTRANSFERASE DOMAIN-CONTAINING PROTEIN"/>
    <property type="match status" value="1"/>
</dbReference>
<dbReference type="SMART" id="SM00563">
    <property type="entry name" value="PlsC"/>
    <property type="match status" value="1"/>
</dbReference>
<evidence type="ECO:0000313" key="6">
    <source>
        <dbReference type="EMBL" id="SLN53189.1"/>
    </source>
</evidence>
<reference evidence="6 7" key="1">
    <citation type="submission" date="2017-03" db="EMBL/GenBank/DDBJ databases">
        <authorList>
            <person name="Afonso C.L."/>
            <person name="Miller P.J."/>
            <person name="Scott M.A."/>
            <person name="Spackman E."/>
            <person name="Goraichik I."/>
            <person name="Dimitrov K.M."/>
            <person name="Suarez D.L."/>
            <person name="Swayne D.E."/>
        </authorList>
    </citation>
    <scope>NUCLEOTIDE SEQUENCE [LARGE SCALE GENOMIC DNA]</scope>
    <source>
        <strain evidence="6 7">CECT 7066</strain>
    </source>
</reference>
<evidence type="ECO:0000256" key="2">
    <source>
        <dbReference type="ARBA" id="ARBA00022679"/>
    </source>
</evidence>
<dbReference type="EMBL" id="FWFV01000007">
    <property type="protein sequence ID" value="SLN53189.1"/>
    <property type="molecule type" value="Genomic_DNA"/>
</dbReference>
<dbReference type="CDD" id="cd07989">
    <property type="entry name" value="LPLAT_AGPAT-like"/>
    <property type="match status" value="1"/>
</dbReference>
<evidence type="ECO:0000256" key="4">
    <source>
        <dbReference type="SAM" id="Phobius"/>
    </source>
</evidence>
<keyword evidence="4" id="KW-0472">Membrane</keyword>
<evidence type="ECO:0000256" key="3">
    <source>
        <dbReference type="ARBA" id="ARBA00023315"/>
    </source>
</evidence>
<dbReference type="Pfam" id="PF01553">
    <property type="entry name" value="Acyltransferase"/>
    <property type="match status" value="1"/>
</dbReference>
<dbReference type="PANTHER" id="PTHR10434">
    <property type="entry name" value="1-ACYL-SN-GLYCEROL-3-PHOSPHATE ACYLTRANSFERASE"/>
    <property type="match status" value="1"/>
</dbReference>
<dbReference type="Proteomes" id="UP000193870">
    <property type="component" value="Unassembled WGS sequence"/>
</dbReference>
<keyword evidence="7" id="KW-1185">Reference proteome</keyword>
<dbReference type="InterPro" id="IPR002123">
    <property type="entry name" value="Plipid/glycerol_acylTrfase"/>
</dbReference>
<dbReference type="AlphaFoldDB" id="A0A1Y5T0K3"/>
<dbReference type="SUPFAM" id="SSF69593">
    <property type="entry name" value="Glycerol-3-phosphate (1)-acyltransferase"/>
    <property type="match status" value="1"/>
</dbReference>
<dbReference type="STRING" id="315423.SAMN04488020_10720"/>
<dbReference type="GO" id="GO:0006654">
    <property type="term" value="P:phosphatidic acid biosynthetic process"/>
    <property type="evidence" value="ECO:0007669"/>
    <property type="project" value="TreeGrafter"/>
</dbReference>